<keyword evidence="2" id="KW-0472">Membrane</keyword>
<keyword evidence="2" id="KW-1133">Transmembrane helix</keyword>
<keyword evidence="1" id="KW-0175">Coiled coil</keyword>
<comment type="caution">
    <text evidence="3">The sequence shown here is derived from an EMBL/GenBank/DDBJ whole genome shotgun (WGS) entry which is preliminary data.</text>
</comment>
<name>A0A5J4SU43_9ZZZZ</name>
<sequence>MTRKIKLKTSNEEVELRYANWTAQLIGIMMPWALYWIAGRAAAKTVEVLAERVQEAALDCPGAPFAWVADTYSDLHKNVIPSLIEGLKLLGWENGRHYVINRPPPAEWQPRMYNVCTDWKNTMVFYSGFNFTFVSLDRPSIGAGRSYVGVFGDEVKYFSEEKFTNLLKAVRGFRVKYGANIWYRSRTLTTDMPNPNHIGEYDWVLKLAKQNDKERILLMLRSGLIYNDTKKTYVASLQAYEAIKKAHRLDNALAAKLEKARKEKDLAEKNMKRWEERWIKTRTNTAFFFISSTYVNADILGLDWFSSEFAEGLEGMLVNILSIIPKLEAGQMFYANLGIRHFYANGFLNEVIEKQEFGWQQDCTVLKYLDKDKPIEAGMDAGNMLSMIFGQQKGKTYKVLKEIYTLPPNGARVLANEFISYFAPHRKKIIKLYYDRSMNSYKSVGADMATQIKKHIEYDNEGNRTGWQVQLMSLGQGNISSNLEYRFFTDLLAGNLTRMLFTLEIDQYNCSSLKSEMEVTKTKVATGKDTSGLIVKLKTGDKLPTPRLPKESTNLTDALKYLILRKEWIKMWQNGYRSLVAGMDPK</sequence>
<organism evidence="3">
    <name type="scientific">termite gut metagenome</name>
    <dbReference type="NCBI Taxonomy" id="433724"/>
    <lineage>
        <taxon>unclassified sequences</taxon>
        <taxon>metagenomes</taxon>
        <taxon>organismal metagenomes</taxon>
    </lineage>
</organism>
<evidence type="ECO:0000256" key="1">
    <source>
        <dbReference type="SAM" id="Coils"/>
    </source>
</evidence>
<evidence type="ECO:0000256" key="2">
    <source>
        <dbReference type="SAM" id="Phobius"/>
    </source>
</evidence>
<dbReference type="Gene3D" id="3.40.50.300">
    <property type="entry name" value="P-loop containing nucleotide triphosphate hydrolases"/>
    <property type="match status" value="1"/>
</dbReference>
<feature type="coiled-coil region" evidence="1">
    <location>
        <begin position="250"/>
        <end position="277"/>
    </location>
</feature>
<evidence type="ECO:0000313" key="3">
    <source>
        <dbReference type="EMBL" id="KAA6348991.1"/>
    </source>
</evidence>
<dbReference type="EMBL" id="SNRY01000056">
    <property type="protein sequence ID" value="KAA6348991.1"/>
    <property type="molecule type" value="Genomic_DNA"/>
</dbReference>
<accession>A0A5J4SU43</accession>
<dbReference type="InterPro" id="IPR027417">
    <property type="entry name" value="P-loop_NTPase"/>
</dbReference>
<feature type="transmembrane region" description="Helical" evidence="2">
    <location>
        <begin position="21"/>
        <end position="38"/>
    </location>
</feature>
<keyword evidence="2" id="KW-0812">Transmembrane</keyword>
<dbReference type="AlphaFoldDB" id="A0A5J4SU43"/>
<proteinExistence type="predicted"/>
<gene>
    <name evidence="3" type="ORF">EZS27_003591</name>
</gene>
<reference evidence="3" key="1">
    <citation type="submission" date="2019-03" db="EMBL/GenBank/DDBJ databases">
        <title>Single cell metagenomics reveals metabolic interactions within the superorganism composed of flagellate Streblomastix strix and complex community of Bacteroidetes bacteria on its surface.</title>
        <authorList>
            <person name="Treitli S.C."/>
            <person name="Kolisko M."/>
            <person name="Husnik F."/>
            <person name="Keeling P."/>
            <person name="Hampl V."/>
        </authorList>
    </citation>
    <scope>NUCLEOTIDE SEQUENCE</scope>
    <source>
        <strain evidence="3">STM</strain>
    </source>
</reference>
<protein>
    <submittedName>
        <fullName evidence="3">Uncharacterized protein</fullName>
    </submittedName>
</protein>